<organism evidence="4 5">
    <name type="scientific">Candidatus Enterococcus ikei</name>
    <dbReference type="NCBI Taxonomy" id="2815326"/>
    <lineage>
        <taxon>Bacteria</taxon>
        <taxon>Bacillati</taxon>
        <taxon>Bacillota</taxon>
        <taxon>Bacilli</taxon>
        <taxon>Lactobacillales</taxon>
        <taxon>Enterococcaceae</taxon>
        <taxon>Enterococcus</taxon>
    </lineage>
</organism>
<dbReference type="InterPro" id="IPR010982">
    <property type="entry name" value="Lambda_DNA-bd_dom_sf"/>
</dbReference>
<feature type="transmembrane region" description="Helical" evidence="2">
    <location>
        <begin position="140"/>
        <end position="158"/>
    </location>
</feature>
<name>A0ABS3H2Q0_9ENTE</name>
<dbReference type="Proteomes" id="UP000664632">
    <property type="component" value="Unassembled WGS sequence"/>
</dbReference>
<accession>A0ABS3H2Q0</accession>
<keyword evidence="1" id="KW-0238">DNA-binding</keyword>
<sequence>MDSLGYKLKTLRTKNNYTQEDLAKQLFVTRQTISKWENGKTIPDVQTLNKICDFYNIHLSFLLSEESSEKKESSHNEKLIKYLALCINIVIVMILLFNLIQSSFFLNTHSVFTWFILFLLGVILLANMIILFISTSYKIYVFNVVVPVLLLVIIHTIIRK</sequence>
<dbReference type="PROSITE" id="PS50943">
    <property type="entry name" value="HTH_CROC1"/>
    <property type="match status" value="1"/>
</dbReference>
<evidence type="ECO:0000256" key="2">
    <source>
        <dbReference type="SAM" id="Phobius"/>
    </source>
</evidence>
<keyword evidence="2" id="KW-0812">Transmembrane</keyword>
<dbReference type="Pfam" id="PF01381">
    <property type="entry name" value="HTH_3"/>
    <property type="match status" value="1"/>
</dbReference>
<dbReference type="SUPFAM" id="SSF47413">
    <property type="entry name" value="lambda repressor-like DNA-binding domains"/>
    <property type="match status" value="1"/>
</dbReference>
<reference evidence="4 5" key="1">
    <citation type="submission" date="2021-03" db="EMBL/GenBank/DDBJ databases">
        <title>Enterococcal diversity collection.</title>
        <authorList>
            <person name="Gilmore M.S."/>
            <person name="Schwartzman J."/>
            <person name="Van Tyne D."/>
            <person name="Martin M."/>
            <person name="Earl A.M."/>
            <person name="Manson A.L."/>
            <person name="Straub T."/>
            <person name="Salamzade R."/>
            <person name="Saavedra J."/>
            <person name="Lebreton F."/>
            <person name="Prichula J."/>
            <person name="Schaufler K."/>
            <person name="Gaca A."/>
            <person name="Sgardioli B."/>
            <person name="Wagenaar J."/>
            <person name="Strong T."/>
        </authorList>
    </citation>
    <scope>NUCLEOTIDE SEQUENCE [LARGE SCALE GENOMIC DNA]</scope>
    <source>
        <strain evidence="4 5">DIV0869a</strain>
    </source>
</reference>
<dbReference type="RefSeq" id="WP_207113746.1">
    <property type="nucleotide sequence ID" value="NZ_JAFLWD010000048.1"/>
</dbReference>
<dbReference type="Gene3D" id="1.10.260.40">
    <property type="entry name" value="lambda repressor-like DNA-binding domains"/>
    <property type="match status" value="1"/>
</dbReference>
<gene>
    <name evidence="4" type="ORF">JZO69_15595</name>
</gene>
<dbReference type="EMBL" id="JAFLWD010000048">
    <property type="protein sequence ID" value="MBO0441791.1"/>
    <property type="molecule type" value="Genomic_DNA"/>
</dbReference>
<dbReference type="InterPro" id="IPR001387">
    <property type="entry name" value="Cro/C1-type_HTH"/>
</dbReference>
<dbReference type="CDD" id="cd00093">
    <property type="entry name" value="HTH_XRE"/>
    <property type="match status" value="1"/>
</dbReference>
<keyword evidence="5" id="KW-1185">Reference proteome</keyword>
<feature type="transmembrane region" description="Helical" evidence="2">
    <location>
        <begin position="79"/>
        <end position="100"/>
    </location>
</feature>
<evidence type="ECO:0000259" key="3">
    <source>
        <dbReference type="PROSITE" id="PS50943"/>
    </source>
</evidence>
<feature type="transmembrane region" description="Helical" evidence="2">
    <location>
        <begin position="112"/>
        <end position="133"/>
    </location>
</feature>
<dbReference type="SMART" id="SM00530">
    <property type="entry name" value="HTH_XRE"/>
    <property type="match status" value="1"/>
</dbReference>
<evidence type="ECO:0000256" key="1">
    <source>
        <dbReference type="ARBA" id="ARBA00023125"/>
    </source>
</evidence>
<protein>
    <submittedName>
        <fullName evidence="4">Helix-turn-helix transcriptional regulator</fullName>
    </submittedName>
</protein>
<comment type="caution">
    <text evidence="4">The sequence shown here is derived from an EMBL/GenBank/DDBJ whole genome shotgun (WGS) entry which is preliminary data.</text>
</comment>
<feature type="domain" description="HTH cro/C1-type" evidence="3">
    <location>
        <begin position="8"/>
        <end position="62"/>
    </location>
</feature>
<dbReference type="PANTHER" id="PTHR46558">
    <property type="entry name" value="TRACRIPTIONAL REGULATORY PROTEIN-RELATED-RELATED"/>
    <property type="match status" value="1"/>
</dbReference>
<keyword evidence="2" id="KW-1133">Transmembrane helix</keyword>
<evidence type="ECO:0000313" key="4">
    <source>
        <dbReference type="EMBL" id="MBO0441791.1"/>
    </source>
</evidence>
<keyword evidence="2" id="KW-0472">Membrane</keyword>
<dbReference type="PANTHER" id="PTHR46558:SF13">
    <property type="entry name" value="HTH-TYPE TRANSCRIPTIONAL REGULATOR IMMR"/>
    <property type="match status" value="1"/>
</dbReference>
<proteinExistence type="predicted"/>
<evidence type="ECO:0000313" key="5">
    <source>
        <dbReference type="Proteomes" id="UP000664632"/>
    </source>
</evidence>